<evidence type="ECO:0000256" key="3">
    <source>
        <dbReference type="ARBA" id="ARBA00020983"/>
    </source>
</evidence>
<dbReference type="PANTHER" id="PTHR21311">
    <property type="entry name" value="CONSERVED OLIGOMERIC GOLGI COMPLEX COMPONENT 8"/>
    <property type="match status" value="1"/>
</dbReference>
<protein>
    <recommendedName>
        <fullName evidence="3">Conserved oligomeric Golgi complex subunit 8</fullName>
    </recommendedName>
    <alternativeName>
        <fullName evidence="8">Component of oligomeric Golgi complex 8</fullName>
    </alternativeName>
</protein>
<proteinExistence type="inferred from homology"/>
<keyword evidence="4" id="KW-0813">Transport</keyword>
<dbReference type="GO" id="GO:0000139">
    <property type="term" value="C:Golgi membrane"/>
    <property type="evidence" value="ECO:0007669"/>
    <property type="project" value="UniProtKB-SubCell"/>
</dbReference>
<name>A0A2N1J9E3_9BASI</name>
<evidence type="ECO:0000256" key="8">
    <source>
        <dbReference type="ARBA" id="ARBA00031347"/>
    </source>
</evidence>
<gene>
    <name evidence="9" type="ORF">MVES_003086</name>
</gene>
<accession>A0A2N1J9E3</accession>
<dbReference type="Proteomes" id="UP000232875">
    <property type="component" value="Unassembled WGS sequence"/>
</dbReference>
<dbReference type="EMBL" id="KZ454992">
    <property type="protein sequence ID" value="PKI83175.1"/>
    <property type="molecule type" value="Genomic_DNA"/>
</dbReference>
<dbReference type="STRING" id="2020962.A0A2N1J9E3"/>
<evidence type="ECO:0000256" key="2">
    <source>
        <dbReference type="ARBA" id="ARBA00006419"/>
    </source>
</evidence>
<reference evidence="9 10" key="1">
    <citation type="submission" date="2017-10" db="EMBL/GenBank/DDBJ databases">
        <title>A novel species of cold-tolerant Malassezia isolated from bats.</title>
        <authorList>
            <person name="Lorch J.M."/>
            <person name="Palmer J.M."/>
            <person name="Vanderwolf K.J."/>
            <person name="Schmidt K.Z."/>
            <person name="Verant M.L."/>
            <person name="Weller T.J."/>
            <person name="Blehert D.S."/>
        </authorList>
    </citation>
    <scope>NUCLEOTIDE SEQUENCE [LARGE SCALE GENOMIC DNA]</scope>
    <source>
        <strain evidence="9 10">NWHC:44797-103</strain>
    </source>
</reference>
<dbReference type="AlphaFoldDB" id="A0A2N1J9E3"/>
<keyword evidence="5" id="KW-0653">Protein transport</keyword>
<keyword evidence="6" id="KW-0333">Golgi apparatus</keyword>
<organism evidence="9 10">
    <name type="scientific">Malassezia vespertilionis</name>
    <dbReference type="NCBI Taxonomy" id="2020962"/>
    <lineage>
        <taxon>Eukaryota</taxon>
        <taxon>Fungi</taxon>
        <taxon>Dikarya</taxon>
        <taxon>Basidiomycota</taxon>
        <taxon>Ustilaginomycotina</taxon>
        <taxon>Malasseziomycetes</taxon>
        <taxon>Malasseziales</taxon>
        <taxon>Malasseziaceae</taxon>
        <taxon>Malassezia</taxon>
    </lineage>
</organism>
<dbReference type="PANTHER" id="PTHR21311:SF0">
    <property type="entry name" value="CONSERVED OLIGOMERIC GOLGI COMPLEX SUBUNIT 8"/>
    <property type="match status" value="1"/>
</dbReference>
<dbReference type="GO" id="GO:0006891">
    <property type="term" value="P:intra-Golgi vesicle-mediated transport"/>
    <property type="evidence" value="ECO:0007669"/>
    <property type="project" value="TreeGrafter"/>
</dbReference>
<dbReference type="InterPro" id="IPR007255">
    <property type="entry name" value="COG8"/>
</dbReference>
<evidence type="ECO:0000256" key="4">
    <source>
        <dbReference type="ARBA" id="ARBA00022448"/>
    </source>
</evidence>
<evidence type="ECO:0000256" key="6">
    <source>
        <dbReference type="ARBA" id="ARBA00023034"/>
    </source>
</evidence>
<comment type="similarity">
    <text evidence="2">Belongs to the COG8 family.</text>
</comment>
<evidence type="ECO:0000313" key="10">
    <source>
        <dbReference type="Proteomes" id="UP000232875"/>
    </source>
</evidence>
<dbReference type="GO" id="GO:0015031">
    <property type="term" value="P:protein transport"/>
    <property type="evidence" value="ECO:0007669"/>
    <property type="project" value="UniProtKB-KW"/>
</dbReference>
<evidence type="ECO:0000256" key="1">
    <source>
        <dbReference type="ARBA" id="ARBA00004395"/>
    </source>
</evidence>
<dbReference type="Pfam" id="PF04124">
    <property type="entry name" value="Dor1"/>
    <property type="match status" value="1"/>
</dbReference>
<keyword evidence="7" id="KW-0472">Membrane</keyword>
<evidence type="ECO:0000256" key="5">
    <source>
        <dbReference type="ARBA" id="ARBA00022927"/>
    </source>
</evidence>
<evidence type="ECO:0000256" key="7">
    <source>
        <dbReference type="ARBA" id="ARBA00023136"/>
    </source>
</evidence>
<sequence length="470" mass="50695">MDASVDALRRLDLLPGADDASVQEGARYLSELAQMPLDVIAQQPAQQHASAAMLEHQLADLCLRNTSTFAQTQSALHGIPRFGVQCKDTLASVQAHTDRIRAAVAAWEAHEKKILAARHAFVQLEDTYASTLQHLLSLAPTMRACIARGHYDEALAHLADLCAALAPIPLDAPPVRALLAEVQSTLHGMHKTMLSSLCAPQTKLPQARCSAAYLVHIASLMRTLLPASPLAMETSVLCCTYLDTSLSHATRALVPGSDALAAVDAWYDAVRSASRNALSLFLDNPVDVRAKDMGMPIAAFAARAADALCAYVRRTLAQWAASLHADCRWSAYETVMERIAALHTTLCRISASLAHVGLELDMLLFPHLDMEHAVYTVWEKGLAATLAQARDAQDTPPCQAASTGLAASLNAVRHFAPYALQERMQSALAELLASVEALCASAEAHAYYTTRLAPWALRSLEGMFMHDSLP</sequence>
<dbReference type="GO" id="GO:0017119">
    <property type="term" value="C:Golgi transport complex"/>
    <property type="evidence" value="ECO:0007669"/>
    <property type="project" value="InterPro"/>
</dbReference>
<comment type="subcellular location">
    <subcellularLocation>
        <location evidence="1">Golgi apparatus membrane</location>
        <topology evidence="1">Peripheral membrane protein</topology>
    </subcellularLocation>
</comment>
<evidence type="ECO:0000313" key="9">
    <source>
        <dbReference type="EMBL" id="PKI83175.1"/>
    </source>
</evidence>
<dbReference type="OrthoDB" id="1661054at2759"/>
<keyword evidence="10" id="KW-1185">Reference proteome</keyword>